<gene>
    <name evidence="3" type="ORF">NliqN6_5516</name>
</gene>
<evidence type="ECO:0008006" key="5">
    <source>
        <dbReference type="Google" id="ProtNLM"/>
    </source>
</evidence>
<dbReference type="Gene3D" id="1.25.40.10">
    <property type="entry name" value="Tetratricopeptide repeat domain"/>
    <property type="match status" value="1"/>
</dbReference>
<evidence type="ECO:0000313" key="3">
    <source>
        <dbReference type="EMBL" id="GHJ89114.1"/>
    </source>
</evidence>
<feature type="coiled-coil region" evidence="1">
    <location>
        <begin position="491"/>
        <end position="532"/>
    </location>
</feature>
<keyword evidence="1" id="KW-0175">Coiled coil</keyword>
<feature type="region of interest" description="Disordered" evidence="2">
    <location>
        <begin position="441"/>
        <end position="487"/>
    </location>
</feature>
<name>A0A8H3TXV4_9TREE</name>
<organism evidence="3 4">
    <name type="scientific">Naganishia liquefaciens</name>
    <dbReference type="NCBI Taxonomy" id="104408"/>
    <lineage>
        <taxon>Eukaryota</taxon>
        <taxon>Fungi</taxon>
        <taxon>Dikarya</taxon>
        <taxon>Basidiomycota</taxon>
        <taxon>Agaricomycotina</taxon>
        <taxon>Tremellomycetes</taxon>
        <taxon>Filobasidiales</taxon>
        <taxon>Filobasidiaceae</taxon>
        <taxon>Naganishia</taxon>
    </lineage>
</organism>
<feature type="compositionally biased region" description="Polar residues" evidence="2">
    <location>
        <begin position="209"/>
        <end position="219"/>
    </location>
</feature>
<evidence type="ECO:0000256" key="1">
    <source>
        <dbReference type="SAM" id="Coils"/>
    </source>
</evidence>
<feature type="compositionally biased region" description="Low complexity" evidence="2">
    <location>
        <begin position="138"/>
        <end position="153"/>
    </location>
</feature>
<feature type="region of interest" description="Disordered" evidence="2">
    <location>
        <begin position="548"/>
        <end position="569"/>
    </location>
</feature>
<feature type="region of interest" description="Disordered" evidence="2">
    <location>
        <begin position="138"/>
        <end position="224"/>
    </location>
</feature>
<feature type="coiled-coil region" evidence="1">
    <location>
        <begin position="587"/>
        <end position="614"/>
    </location>
</feature>
<evidence type="ECO:0000313" key="4">
    <source>
        <dbReference type="Proteomes" id="UP000620104"/>
    </source>
</evidence>
<accession>A0A8H3TXV4</accession>
<feature type="compositionally biased region" description="Basic residues" evidence="2">
    <location>
        <begin position="792"/>
        <end position="809"/>
    </location>
</feature>
<feature type="region of interest" description="Disordered" evidence="2">
    <location>
        <begin position="78"/>
        <end position="111"/>
    </location>
</feature>
<dbReference type="EMBL" id="BLZA01000035">
    <property type="protein sequence ID" value="GHJ89114.1"/>
    <property type="molecule type" value="Genomic_DNA"/>
</dbReference>
<dbReference type="InterPro" id="IPR036047">
    <property type="entry name" value="F-box-like_dom_sf"/>
</dbReference>
<feature type="compositionally biased region" description="Basic residues" evidence="2">
    <location>
        <begin position="26"/>
        <end position="36"/>
    </location>
</feature>
<feature type="region of interest" description="Disordered" evidence="2">
    <location>
        <begin position="396"/>
        <end position="423"/>
    </location>
</feature>
<protein>
    <recommendedName>
        <fullName evidence="5">F-box domain-containing protein</fullName>
    </recommendedName>
</protein>
<feature type="compositionally biased region" description="Basic and acidic residues" evidence="2">
    <location>
        <begin position="471"/>
        <end position="486"/>
    </location>
</feature>
<dbReference type="SUPFAM" id="SSF81383">
    <property type="entry name" value="F-box domain"/>
    <property type="match status" value="1"/>
</dbReference>
<feature type="region of interest" description="Disordered" evidence="2">
    <location>
        <begin position="1"/>
        <end position="48"/>
    </location>
</feature>
<dbReference type="OrthoDB" id="2590900at2759"/>
<feature type="compositionally biased region" description="Polar residues" evidence="2">
    <location>
        <begin position="1"/>
        <end position="10"/>
    </location>
</feature>
<feature type="compositionally biased region" description="Low complexity" evidence="2">
    <location>
        <begin position="448"/>
        <end position="457"/>
    </location>
</feature>
<dbReference type="InterPro" id="IPR011990">
    <property type="entry name" value="TPR-like_helical_dom_sf"/>
</dbReference>
<feature type="region of interest" description="Disordered" evidence="2">
    <location>
        <begin position="770"/>
        <end position="816"/>
    </location>
</feature>
<dbReference type="SUPFAM" id="SSF48452">
    <property type="entry name" value="TPR-like"/>
    <property type="match status" value="1"/>
</dbReference>
<comment type="caution">
    <text evidence="3">The sequence shown here is derived from an EMBL/GenBank/DDBJ whole genome shotgun (WGS) entry which is preliminary data.</text>
</comment>
<sequence length="1460" mass="161330">MEKPNAQSCTIPPREEKIPAWQPTGTHKRARSRHIRTGSSTAGGEVQGVRIRGVEPWGGSWTVGGASQVTEDAQGIALPDFPVFGGSETQRKGELPVDGPTWGKTGSERPSRKAELAVAIPLHSNPSIPSVAIVPSTPCSTSPSTAFTFPTVPAEEEEGRLRGFTFGRREAASADPPPPLIPSNPTRKKRHSHTRSTSISTRASIVPASPTTPDETPLSTADERRKTLSTLEGRTENGDSWGGVKDVGRAQRRRSRVSIAGERVEIALPAMEDSEDEAPEEAVVDHGAFRIPLATSPNPLSPMPTPFQFPPPSTTLHELPSLAPMGLGAGLPLGSLTASTSMASQATNLGTLIEEDEDLAPERVRTPDRAATAIASPPSGSNPSFKIRPLRLVSMSSTPTAPAPASVSSVGTDALDRDSGSIGSRRSLSFEAASPVGFMRDAKRFSRRPSPSISTSSAEGKRYSTTSSDSRVLHDVEDVETRDSEKGTSVVADLRRLVEQLEMEKQTMQEDIEGWQARCHSLEMQLKHEKEQGVFLRERVRKLGDHLSSISGMTSPPMDAPVAPRSPSTTPQLALMRTEIFKLTTTLAQLDAEKKEATGQVEALRAELREHGRSGGAAARAPAVEAEEEAFAFPEYTSPSPVRTREAVGDDAHRIRAFAFPRGPVAAASPPAAPPKPVSPVKPTYGFNTVTDTSADFQLPAETQLEYGGGQTRPTPLLRKSTEIRDLVIITIRRNIRLTSHRISAKLAASNVEDSEGDPAARRMDVLEKRQQNGTQVTAENKPRPANVAKSKTIKKGKSRNTKKGKAKTKLPDDDMAEAADDALGNDVEDEVIAAAAEDLLIDAVELCDNQDALPYTWLAIIRMQGEDWTRAREAAAIAAELEPACPNILFRLSACYGQERDFVNAHEWFERALVLLSPNERTAHREKAKRLKEQSKDMLEHVYREDPLDILPLEVVLKIFCFGLEDDHQLALKTTWVNRRWRNTIIQNCPELWKTWTITHTSLLGKHCDQKQATWLTRSGGHFDKLQFKDISLTSAFRVGKRILKAAKDVTAIDIEARSRYALSRLADQVPPDTFRHVESLRLSADRNVGVRGGGNKYRYVTIPQSITCDMPLPTERLRELELEGIDFVSSFRRRSAGEYLPRTHIPPPIIPSFHALTRLVIHDCGFDTECATKRTDEQVKHFQADFLHTLLRGAPNLEHFELSMSWRDRRPEETGRDLRITLPSLRTCRLPPPTCWMIDIIAPHLECLEFTLSEVDSDVAFGPWLMDRDTARALMRSTQNYPLLENLSTLQSVRLVCCSMDDLPDFQAWIPRLQNVTTLVIHDLDAWPYTQRPSFWEHKSLPITRLSCVVLGFLNDNPLSIPEMHTLELHSCLTSARALIAYIRKRRSRAGCAAIERLTLTACSRLSDDAKIMLQQEVAEFKVVRESKGWDAETRRIQELHMANDVEGDVPMKVESAA</sequence>
<feature type="compositionally biased region" description="Low complexity" evidence="2">
    <location>
        <begin position="195"/>
        <end position="205"/>
    </location>
</feature>
<dbReference type="Gene3D" id="3.80.10.10">
    <property type="entry name" value="Ribonuclease Inhibitor"/>
    <property type="match status" value="1"/>
</dbReference>
<dbReference type="SUPFAM" id="SSF52047">
    <property type="entry name" value="RNI-like"/>
    <property type="match status" value="1"/>
</dbReference>
<feature type="compositionally biased region" description="Polar residues" evidence="2">
    <location>
        <begin position="396"/>
        <end position="411"/>
    </location>
</feature>
<dbReference type="InterPro" id="IPR032675">
    <property type="entry name" value="LRR_dom_sf"/>
</dbReference>
<dbReference type="Proteomes" id="UP000620104">
    <property type="component" value="Unassembled WGS sequence"/>
</dbReference>
<reference evidence="3" key="1">
    <citation type="submission" date="2020-07" db="EMBL/GenBank/DDBJ databases">
        <title>Draft Genome Sequence of a Deep-Sea Yeast, Naganishia (Cryptococcus) liquefaciens strain N6.</title>
        <authorList>
            <person name="Han Y.W."/>
            <person name="Kajitani R."/>
            <person name="Morimoto H."/>
            <person name="Parhat M."/>
            <person name="Tsubouchi H."/>
            <person name="Bakenova O."/>
            <person name="Ogata M."/>
            <person name="Argunhan B."/>
            <person name="Aoki R."/>
            <person name="Kajiwara S."/>
            <person name="Itoh T."/>
            <person name="Iwasaki H."/>
        </authorList>
    </citation>
    <scope>NUCLEOTIDE SEQUENCE</scope>
    <source>
        <strain evidence="3">N6</strain>
    </source>
</reference>
<keyword evidence="4" id="KW-1185">Reference proteome</keyword>
<evidence type="ECO:0000256" key="2">
    <source>
        <dbReference type="SAM" id="MobiDB-lite"/>
    </source>
</evidence>
<proteinExistence type="predicted"/>